<name>A0ABD3KJN5_EUCGL</name>
<dbReference type="InterPro" id="IPR020966">
    <property type="entry name" value="ALMT"/>
</dbReference>
<feature type="transmembrane region" description="Helical" evidence="9">
    <location>
        <begin position="148"/>
        <end position="168"/>
    </location>
</feature>
<keyword evidence="6" id="KW-0406">Ion transport</keyword>
<evidence type="ECO:0000256" key="9">
    <source>
        <dbReference type="SAM" id="Phobius"/>
    </source>
</evidence>
<proteinExistence type="inferred from homology"/>
<keyword evidence="5 9" id="KW-1133">Transmembrane helix</keyword>
<feature type="transmembrane region" description="Helical" evidence="9">
    <location>
        <begin position="207"/>
        <end position="225"/>
    </location>
</feature>
<evidence type="ECO:0000256" key="8">
    <source>
        <dbReference type="ARBA" id="ARBA00023303"/>
    </source>
</evidence>
<comment type="caution">
    <text evidence="10">The sequence shown here is derived from an EMBL/GenBank/DDBJ whole genome shotgun (WGS) entry which is preliminary data.</text>
</comment>
<dbReference type="GO" id="GO:0016020">
    <property type="term" value="C:membrane"/>
    <property type="evidence" value="ECO:0007669"/>
    <property type="project" value="UniProtKB-SubCell"/>
</dbReference>
<evidence type="ECO:0000256" key="5">
    <source>
        <dbReference type="ARBA" id="ARBA00022989"/>
    </source>
</evidence>
<evidence type="ECO:0000256" key="3">
    <source>
        <dbReference type="ARBA" id="ARBA00022448"/>
    </source>
</evidence>
<evidence type="ECO:0000313" key="10">
    <source>
        <dbReference type="EMBL" id="KAL3737827.1"/>
    </source>
</evidence>
<protein>
    <recommendedName>
        <fullName evidence="12">Aluminum-activated malate transporter</fullName>
    </recommendedName>
</protein>
<keyword evidence="4 9" id="KW-0812">Transmembrane</keyword>
<evidence type="ECO:0000256" key="1">
    <source>
        <dbReference type="ARBA" id="ARBA00004141"/>
    </source>
</evidence>
<dbReference type="GO" id="GO:0034220">
    <property type="term" value="P:monoatomic ion transmembrane transport"/>
    <property type="evidence" value="ECO:0007669"/>
    <property type="project" value="UniProtKB-KW"/>
</dbReference>
<reference evidence="10 11" key="1">
    <citation type="submission" date="2024-11" db="EMBL/GenBank/DDBJ databases">
        <title>Chromosome-level genome assembly of Eucalyptus globulus Labill. provides insights into its genome evolution.</title>
        <authorList>
            <person name="Li X."/>
        </authorList>
    </citation>
    <scope>NUCLEOTIDE SEQUENCE [LARGE SCALE GENOMIC DNA]</scope>
    <source>
        <strain evidence="10">CL2024</strain>
        <tissue evidence="10">Fresh tender leaves</tissue>
    </source>
</reference>
<evidence type="ECO:0008006" key="12">
    <source>
        <dbReference type="Google" id="ProtNLM"/>
    </source>
</evidence>
<organism evidence="10 11">
    <name type="scientific">Eucalyptus globulus</name>
    <name type="common">Tasmanian blue gum</name>
    <dbReference type="NCBI Taxonomy" id="34317"/>
    <lineage>
        <taxon>Eukaryota</taxon>
        <taxon>Viridiplantae</taxon>
        <taxon>Streptophyta</taxon>
        <taxon>Embryophyta</taxon>
        <taxon>Tracheophyta</taxon>
        <taxon>Spermatophyta</taxon>
        <taxon>Magnoliopsida</taxon>
        <taxon>eudicotyledons</taxon>
        <taxon>Gunneridae</taxon>
        <taxon>Pentapetalae</taxon>
        <taxon>rosids</taxon>
        <taxon>malvids</taxon>
        <taxon>Myrtales</taxon>
        <taxon>Myrtaceae</taxon>
        <taxon>Myrtoideae</taxon>
        <taxon>Eucalypteae</taxon>
        <taxon>Eucalyptus</taxon>
    </lineage>
</organism>
<gene>
    <name evidence="10" type="ORF">ACJRO7_019365</name>
</gene>
<dbReference type="AlphaFoldDB" id="A0ABD3KJN5"/>
<feature type="transmembrane region" description="Helical" evidence="9">
    <location>
        <begin position="98"/>
        <end position="117"/>
    </location>
</feature>
<evidence type="ECO:0000256" key="4">
    <source>
        <dbReference type="ARBA" id="ARBA00022692"/>
    </source>
</evidence>
<sequence length="526" mass="59099">MTGSFRESHEKSSLRVFAEKVLKFLGEMGKEAGAMMRKMGKMIWEMGKEWGVTLCKTGKEDPRRVIHSIKVGFAMTLASSLCLLQKEKPPFRGIGQNTMWALITVVILLEFTAGATLRKGLNRIVGTVLGILLVLLVEHLSAHRPIPRAVFMGWTVFVFGAAATYVRFIPTIKKYDYGVLVFILTFGMILVANYQVNNTTSMVRDRFYTIAIGCGICLFLSLLILPTWSGDDLHKSTITKLEGLAKSVEACVGDYFGDAQRKEIQDELPKDSIDQNCIKVLDSKNTDETMALYASWEPRYQGNCYKSPWQQYVKFGDALRRFGYTIMALHGCLHTEIQTPPSVRDLFKEQCTHLAEEVSKVLVQLANSMRNRRHFSPEIISSHLHIALQDLNTALRSQTQILSDSMNRKDSRVSLTTSFEANSSPLRESKTAGPPEQVHGIQEVLRPQRSKHVIASLEFSEALPFAAFASLLLEAVARLDHVIEEAKELGRIARFKEYKAGDDNVVTLEKTKSDFVEKYFPPSGTE</sequence>
<keyword evidence="8" id="KW-0407">Ion channel</keyword>
<evidence type="ECO:0000256" key="7">
    <source>
        <dbReference type="ARBA" id="ARBA00023136"/>
    </source>
</evidence>
<comment type="subcellular location">
    <subcellularLocation>
        <location evidence="1">Membrane</location>
        <topology evidence="1">Multi-pass membrane protein</topology>
    </subcellularLocation>
</comment>
<comment type="similarity">
    <text evidence="2">Belongs to the aromatic acid exporter (TC 2.A.85) family.</text>
</comment>
<keyword evidence="3" id="KW-0813">Transport</keyword>
<feature type="transmembrane region" description="Helical" evidence="9">
    <location>
        <begin position="124"/>
        <end position="142"/>
    </location>
</feature>
<evidence type="ECO:0000256" key="2">
    <source>
        <dbReference type="ARBA" id="ARBA00007079"/>
    </source>
</evidence>
<dbReference type="Pfam" id="PF11744">
    <property type="entry name" value="ALMT"/>
    <property type="match status" value="1"/>
</dbReference>
<evidence type="ECO:0000256" key="6">
    <source>
        <dbReference type="ARBA" id="ARBA00023065"/>
    </source>
</evidence>
<keyword evidence="11" id="KW-1185">Reference proteome</keyword>
<keyword evidence="7 9" id="KW-0472">Membrane</keyword>
<evidence type="ECO:0000313" key="11">
    <source>
        <dbReference type="Proteomes" id="UP001634007"/>
    </source>
</evidence>
<dbReference type="EMBL" id="JBJKBG010000005">
    <property type="protein sequence ID" value="KAL3737827.1"/>
    <property type="molecule type" value="Genomic_DNA"/>
</dbReference>
<dbReference type="PANTHER" id="PTHR31086">
    <property type="entry name" value="ALUMINUM-ACTIVATED MALATE TRANSPORTER 10"/>
    <property type="match status" value="1"/>
</dbReference>
<accession>A0ABD3KJN5</accession>
<dbReference type="Proteomes" id="UP001634007">
    <property type="component" value="Unassembled WGS sequence"/>
</dbReference>
<feature type="transmembrane region" description="Helical" evidence="9">
    <location>
        <begin position="175"/>
        <end position="195"/>
    </location>
</feature>